<evidence type="ECO:0000313" key="1">
    <source>
        <dbReference type="EMBL" id="SUZ53689.1"/>
    </source>
</evidence>
<name>A0A381NH12_9ZZZZ</name>
<organism evidence="1">
    <name type="scientific">marine metagenome</name>
    <dbReference type="NCBI Taxonomy" id="408172"/>
    <lineage>
        <taxon>unclassified sequences</taxon>
        <taxon>metagenomes</taxon>
        <taxon>ecological metagenomes</taxon>
    </lineage>
</organism>
<gene>
    <name evidence="1" type="ORF">METZ01_LOCUS6543</name>
</gene>
<feature type="non-terminal residue" evidence="1">
    <location>
        <position position="1"/>
    </location>
</feature>
<protein>
    <submittedName>
        <fullName evidence="1">Uncharacterized protein</fullName>
    </submittedName>
</protein>
<reference evidence="1" key="1">
    <citation type="submission" date="2018-05" db="EMBL/GenBank/DDBJ databases">
        <authorList>
            <person name="Lanie J.A."/>
            <person name="Ng W.-L."/>
            <person name="Kazmierczak K.M."/>
            <person name="Andrzejewski T.M."/>
            <person name="Davidsen T.M."/>
            <person name="Wayne K.J."/>
            <person name="Tettelin H."/>
            <person name="Glass J.I."/>
            <person name="Rusch D."/>
            <person name="Podicherti R."/>
            <person name="Tsui H.-C.T."/>
            <person name="Winkler M.E."/>
        </authorList>
    </citation>
    <scope>NUCLEOTIDE SEQUENCE</scope>
</reference>
<accession>A0A381NH12</accession>
<proteinExistence type="predicted"/>
<dbReference type="EMBL" id="UINC01000344">
    <property type="protein sequence ID" value="SUZ53689.1"/>
    <property type="molecule type" value="Genomic_DNA"/>
</dbReference>
<dbReference type="AlphaFoldDB" id="A0A381NH12"/>
<sequence length="68" mass="7415">VAEEASVRVDSMNHPTAPTDVIAPETITALVRLSPWQHDQLASRSPAAGARARRTWVASLDNRRWPGA</sequence>